<evidence type="ECO:0000313" key="18">
    <source>
        <dbReference type="WBParaSite" id="SVE_0144100.1"/>
    </source>
</evidence>
<keyword evidence="6" id="KW-0288">FMN</keyword>
<evidence type="ECO:0000256" key="15">
    <source>
        <dbReference type="ARBA" id="ARBA00039085"/>
    </source>
</evidence>
<comment type="cofactor">
    <cofactor evidence="1">
        <name>FMN</name>
        <dbReference type="ChEBI" id="CHEBI:58210"/>
    </cofactor>
</comment>
<evidence type="ECO:0000256" key="4">
    <source>
        <dbReference type="ARBA" id="ARBA00022605"/>
    </source>
</evidence>
<keyword evidence="7" id="KW-0479">Metal-binding</keyword>
<comment type="similarity">
    <text evidence="3">Belongs to the glutamate synthase family.</text>
</comment>
<organism evidence="17 18">
    <name type="scientific">Strongyloides venezuelensis</name>
    <name type="common">Threadworm</name>
    <dbReference type="NCBI Taxonomy" id="75913"/>
    <lineage>
        <taxon>Eukaryota</taxon>
        <taxon>Metazoa</taxon>
        <taxon>Ecdysozoa</taxon>
        <taxon>Nematoda</taxon>
        <taxon>Chromadorea</taxon>
        <taxon>Rhabditida</taxon>
        <taxon>Tylenchina</taxon>
        <taxon>Panagrolaimomorpha</taxon>
        <taxon>Strongyloidoidea</taxon>
        <taxon>Strongyloididae</taxon>
        <taxon>Strongyloides</taxon>
    </lineage>
</organism>
<sequence>MVVLSKEKLIEVANTTLWNPQLERDNCGVGFVASIKHESNHNILKEGRTMLERMAHRGACACDNDSGDGAGVMASIPDKLYRKSVKETDNIDLPPPGQYATGILFLDKETYKQAKESFVDLARGSNIKVICWRKLKTNPNAIGSEAKKTEPCIRQVFVTADFSANKEKFNTALYILQKQTISNMAKQQLECYLCTLSTSIIVYKGQFSPYQLYDYYDDLTNPDFETHFSLVHSRFSTNTIPSWGRAQPNRMIAHNGEINTLRGNKNFMHAREGVMVSDKLGKDLHKVYPVIEPEMTDSGCFDNVLEFLVRAGDRTIDEAAIMMIPEAYEKNDELSKELRAFYRWTDMLMEPWDGPALVTFCDGRYIGAILDRNGLRPARYYLTDDDYIYLSSEVGVNDIEIERIIKKVSFN</sequence>
<dbReference type="GO" id="GO:0016040">
    <property type="term" value="F:glutamate synthase (NADH) activity"/>
    <property type="evidence" value="ECO:0007669"/>
    <property type="project" value="TreeGrafter"/>
</dbReference>
<evidence type="ECO:0000259" key="16">
    <source>
        <dbReference type="PROSITE" id="PS51278"/>
    </source>
</evidence>
<keyword evidence="13" id="KW-0003">3Fe-4S</keyword>
<keyword evidence="4" id="KW-0028">Amino-acid biosynthesis</keyword>
<dbReference type="InterPro" id="IPR029055">
    <property type="entry name" value="Ntn_hydrolases_N"/>
</dbReference>
<dbReference type="GO" id="GO:0016041">
    <property type="term" value="F:glutamate synthase (ferredoxin) activity"/>
    <property type="evidence" value="ECO:0007669"/>
    <property type="project" value="UniProtKB-EC"/>
</dbReference>
<dbReference type="STRING" id="75913.A0A0K0EY34"/>
<dbReference type="WBParaSite" id="SVE_0144100.1">
    <property type="protein sequence ID" value="SVE_0144100.1"/>
    <property type="gene ID" value="SVE_0144100"/>
</dbReference>
<reference evidence="17" key="1">
    <citation type="submission" date="2014-07" db="EMBL/GenBank/DDBJ databases">
        <authorList>
            <person name="Martin A.A"/>
            <person name="De Silva N."/>
        </authorList>
    </citation>
    <scope>NUCLEOTIDE SEQUENCE</scope>
</reference>
<dbReference type="CDD" id="cd00713">
    <property type="entry name" value="GltS"/>
    <property type="match status" value="1"/>
</dbReference>
<evidence type="ECO:0000256" key="10">
    <source>
        <dbReference type="ARBA" id="ARBA00023004"/>
    </source>
</evidence>
<dbReference type="GO" id="GO:0051538">
    <property type="term" value="F:3 iron, 4 sulfur cluster binding"/>
    <property type="evidence" value="ECO:0007669"/>
    <property type="project" value="UniProtKB-KW"/>
</dbReference>
<dbReference type="FunFam" id="3.60.20.10:FF:000043">
    <property type="entry name" value="Glutamate synthase 1 [NADH] chloroplastic"/>
    <property type="match status" value="1"/>
</dbReference>
<keyword evidence="5" id="KW-0285">Flavoprotein</keyword>
<evidence type="ECO:0000256" key="2">
    <source>
        <dbReference type="ARBA" id="ARBA00001927"/>
    </source>
</evidence>
<keyword evidence="17" id="KW-1185">Reference proteome</keyword>
<dbReference type="PROSITE" id="PS51278">
    <property type="entry name" value="GATASE_TYPE_2"/>
    <property type="match status" value="1"/>
</dbReference>
<name>A0A0K0EY34_STRVS</name>
<evidence type="ECO:0000313" key="17">
    <source>
        <dbReference type="Proteomes" id="UP000035680"/>
    </source>
</evidence>
<feature type="domain" description="Glutamine amidotransferase type-2" evidence="16">
    <location>
        <begin position="27"/>
        <end position="411"/>
    </location>
</feature>
<keyword evidence="9" id="KW-0560">Oxidoreductase</keyword>
<dbReference type="EC" id="1.4.7.1" evidence="15"/>
<evidence type="ECO:0000256" key="9">
    <source>
        <dbReference type="ARBA" id="ARBA00023002"/>
    </source>
</evidence>
<keyword evidence="8" id="KW-0315">Glutamine amidotransferase</keyword>
<evidence type="ECO:0000256" key="12">
    <source>
        <dbReference type="ARBA" id="ARBA00023164"/>
    </source>
</evidence>
<evidence type="ECO:0000256" key="6">
    <source>
        <dbReference type="ARBA" id="ARBA00022643"/>
    </source>
</evidence>
<dbReference type="SUPFAM" id="SSF56235">
    <property type="entry name" value="N-terminal nucleophile aminohydrolases (Ntn hydrolases)"/>
    <property type="match status" value="1"/>
</dbReference>
<dbReference type="Gene3D" id="3.60.20.10">
    <property type="entry name" value="Glutamine Phosphoribosylpyrophosphate, subunit 1, domain 1"/>
    <property type="match status" value="1"/>
</dbReference>
<dbReference type="AlphaFoldDB" id="A0A0K0EY34"/>
<dbReference type="PANTHER" id="PTHR11938">
    <property type="entry name" value="FAD NADPH DEHYDROGENASE/OXIDOREDUCTASE"/>
    <property type="match status" value="1"/>
</dbReference>
<evidence type="ECO:0000256" key="7">
    <source>
        <dbReference type="ARBA" id="ARBA00022723"/>
    </source>
</evidence>
<dbReference type="GO" id="GO:0019676">
    <property type="term" value="P:ammonia assimilation cycle"/>
    <property type="evidence" value="ECO:0007669"/>
    <property type="project" value="TreeGrafter"/>
</dbReference>
<protein>
    <recommendedName>
        <fullName evidence="15">glutamate synthase (ferredoxin)</fullName>
        <ecNumber evidence="15">1.4.7.1</ecNumber>
    </recommendedName>
</protein>
<evidence type="ECO:0000256" key="13">
    <source>
        <dbReference type="ARBA" id="ARBA00023291"/>
    </source>
</evidence>
<comment type="pathway">
    <text evidence="14">Amino-acid biosynthesis; L-glutamate biosynthesis via GLT pathway; L-glutamate from 2-oxoglutarate and L-glutamine (ferredoxin route): step 1/1.</text>
</comment>
<evidence type="ECO:0000256" key="1">
    <source>
        <dbReference type="ARBA" id="ARBA00001917"/>
    </source>
</evidence>
<proteinExistence type="inferred from homology"/>
<dbReference type="PANTHER" id="PTHR11938:SF133">
    <property type="entry name" value="GLUTAMATE SYNTHASE (NADH)"/>
    <property type="match status" value="1"/>
</dbReference>
<evidence type="ECO:0000256" key="14">
    <source>
        <dbReference type="ARBA" id="ARBA00037928"/>
    </source>
</evidence>
<keyword evidence="10" id="KW-0408">Iron</keyword>
<evidence type="ECO:0000256" key="11">
    <source>
        <dbReference type="ARBA" id="ARBA00023014"/>
    </source>
</evidence>
<dbReference type="InterPro" id="IPR050711">
    <property type="entry name" value="ET-N_metabolism_enzyme"/>
</dbReference>
<reference evidence="18" key="2">
    <citation type="submission" date="2015-08" db="UniProtKB">
        <authorList>
            <consortium name="WormBaseParasite"/>
        </authorList>
    </citation>
    <scope>IDENTIFICATION</scope>
</reference>
<keyword evidence="12" id="KW-0314">Glutamate biosynthesis</keyword>
<evidence type="ECO:0000256" key="5">
    <source>
        <dbReference type="ARBA" id="ARBA00022630"/>
    </source>
</evidence>
<dbReference type="GO" id="GO:0006537">
    <property type="term" value="P:glutamate biosynthetic process"/>
    <property type="evidence" value="ECO:0007669"/>
    <property type="project" value="UniProtKB-KW"/>
</dbReference>
<dbReference type="Pfam" id="PF00310">
    <property type="entry name" value="GATase_2"/>
    <property type="match status" value="1"/>
</dbReference>
<dbReference type="GO" id="GO:0046872">
    <property type="term" value="F:metal ion binding"/>
    <property type="evidence" value="ECO:0007669"/>
    <property type="project" value="UniProtKB-KW"/>
</dbReference>
<accession>A0A0K0EY34</accession>
<dbReference type="Proteomes" id="UP000035680">
    <property type="component" value="Unassembled WGS sequence"/>
</dbReference>
<keyword evidence="11" id="KW-0411">Iron-sulfur</keyword>
<evidence type="ECO:0000256" key="8">
    <source>
        <dbReference type="ARBA" id="ARBA00022962"/>
    </source>
</evidence>
<comment type="cofactor">
    <cofactor evidence="2">
        <name>[3Fe-4S] cluster</name>
        <dbReference type="ChEBI" id="CHEBI:21137"/>
    </cofactor>
</comment>
<dbReference type="InterPro" id="IPR017932">
    <property type="entry name" value="GATase_2_dom"/>
</dbReference>
<evidence type="ECO:0000256" key="3">
    <source>
        <dbReference type="ARBA" id="ARBA00009716"/>
    </source>
</evidence>